<comment type="subcellular location">
    <subcellularLocation>
        <location evidence="1">Membrane</location>
        <topology evidence="1">Multi-pass membrane protein</topology>
    </subcellularLocation>
</comment>
<name>A0A9W8CR93_9FUNG</name>
<proteinExistence type="inferred from homology"/>
<keyword evidence="5" id="KW-0677">Repeat</keyword>
<reference evidence="10" key="1">
    <citation type="submission" date="2022-07" db="EMBL/GenBank/DDBJ databases">
        <title>Phylogenomic reconstructions and comparative analyses of Kickxellomycotina fungi.</title>
        <authorList>
            <person name="Reynolds N.K."/>
            <person name="Stajich J.E."/>
            <person name="Barry K."/>
            <person name="Grigoriev I.V."/>
            <person name="Crous P."/>
            <person name="Smith M.E."/>
        </authorList>
    </citation>
    <scope>NUCLEOTIDE SEQUENCE</scope>
    <source>
        <strain evidence="10">NBRC 32514</strain>
    </source>
</reference>
<comment type="similarity">
    <text evidence="2">Belongs to the mitochondrial carrier (TC 2.A.29) family.</text>
</comment>
<keyword evidence="6 9" id="KW-1133">Transmembrane helix</keyword>
<evidence type="ECO:0000256" key="7">
    <source>
        <dbReference type="ARBA" id="ARBA00023136"/>
    </source>
</evidence>
<evidence type="ECO:0000313" key="10">
    <source>
        <dbReference type="EMBL" id="KAJ1720898.1"/>
    </source>
</evidence>
<keyword evidence="11" id="KW-1185">Reference proteome</keyword>
<gene>
    <name evidence="10" type="ORF">LPJ53_004521</name>
</gene>
<evidence type="ECO:0000256" key="3">
    <source>
        <dbReference type="ARBA" id="ARBA00022448"/>
    </source>
</evidence>
<dbReference type="Pfam" id="PF00153">
    <property type="entry name" value="Mito_carr"/>
    <property type="match status" value="2"/>
</dbReference>
<evidence type="ECO:0000256" key="9">
    <source>
        <dbReference type="SAM" id="Phobius"/>
    </source>
</evidence>
<dbReference type="InterPro" id="IPR018108">
    <property type="entry name" value="MCP_transmembrane"/>
</dbReference>
<dbReference type="GO" id="GO:0016020">
    <property type="term" value="C:membrane"/>
    <property type="evidence" value="ECO:0007669"/>
    <property type="project" value="UniProtKB-SubCell"/>
</dbReference>
<dbReference type="Proteomes" id="UP001149813">
    <property type="component" value="Unassembled WGS sequence"/>
</dbReference>
<evidence type="ECO:0000256" key="5">
    <source>
        <dbReference type="ARBA" id="ARBA00022737"/>
    </source>
</evidence>
<organism evidence="10 11">
    <name type="scientific">Coemansia erecta</name>
    <dbReference type="NCBI Taxonomy" id="147472"/>
    <lineage>
        <taxon>Eukaryota</taxon>
        <taxon>Fungi</taxon>
        <taxon>Fungi incertae sedis</taxon>
        <taxon>Zoopagomycota</taxon>
        <taxon>Kickxellomycotina</taxon>
        <taxon>Kickxellomycetes</taxon>
        <taxon>Kickxellales</taxon>
        <taxon>Kickxellaceae</taxon>
        <taxon>Coemansia</taxon>
    </lineage>
</organism>
<keyword evidence="3" id="KW-0813">Transport</keyword>
<sequence>MTEYSNSSAYRPYADVSAGNSSGGIYDELKNPLDNLRSNLPSSGLRTSGYPATGTADLATLDLDYDVHVDTTQAAQELGKFAALRLLSTLVASPFGIAQTLLQVQYLPLAVRYSSQEQQQQLQQQNGEEGEKEDGEAEEGVPDPDDPEYYEYLRARHSGARGAAVQARAGQRARAAVDHEGYVVAGGTPGARPGYQLAALPSAKLSVLRQLVSQPTEGILSVFKGSFTHWTYTMLHLLLQPTLEGALNELLGFYDTSSVYIDEAAPSALTLVGSHALVGWLLSPLELLRTRLQIQSASPVHRKYGGMVAGLRTVFREEGGVRGVYFGAYHLVPTLLKHSLDAVFRNMGGFFVDRVCSIDVYERPSAYAVAGLAWKCLAALVMLPVDTVRTRLMAQPVYREKGGKGFREFRTCVPLAPVPYRGMADCLWRMVTEEGESLEQMRERRKRALRAAREGDEERARTIGSVGRYGLRALYPGITLQLAANVAIFGLGFIATDDMAEAF</sequence>
<evidence type="ECO:0000256" key="2">
    <source>
        <dbReference type="ARBA" id="ARBA00006375"/>
    </source>
</evidence>
<protein>
    <recommendedName>
        <fullName evidence="12">Mitochondrial carrier</fullName>
    </recommendedName>
</protein>
<evidence type="ECO:0000256" key="4">
    <source>
        <dbReference type="ARBA" id="ARBA00022692"/>
    </source>
</evidence>
<accession>A0A9W8CR93</accession>
<dbReference type="EMBL" id="JANBOJ010000216">
    <property type="protein sequence ID" value="KAJ1720898.1"/>
    <property type="molecule type" value="Genomic_DNA"/>
</dbReference>
<keyword evidence="4 9" id="KW-0812">Transmembrane</keyword>
<evidence type="ECO:0000256" key="6">
    <source>
        <dbReference type="ARBA" id="ARBA00022989"/>
    </source>
</evidence>
<feature type="compositionally biased region" description="Low complexity" evidence="8">
    <location>
        <begin position="118"/>
        <end position="127"/>
    </location>
</feature>
<dbReference type="OrthoDB" id="77989at2759"/>
<evidence type="ECO:0000256" key="8">
    <source>
        <dbReference type="SAM" id="MobiDB-lite"/>
    </source>
</evidence>
<dbReference type="InterPro" id="IPR050391">
    <property type="entry name" value="Mito_Metabolite_Transporter"/>
</dbReference>
<evidence type="ECO:0008006" key="12">
    <source>
        <dbReference type="Google" id="ProtNLM"/>
    </source>
</evidence>
<feature type="transmembrane region" description="Helical" evidence="9">
    <location>
        <begin position="473"/>
        <end position="495"/>
    </location>
</feature>
<dbReference type="SUPFAM" id="SSF103506">
    <property type="entry name" value="Mitochondrial carrier"/>
    <property type="match status" value="1"/>
</dbReference>
<evidence type="ECO:0000313" key="11">
    <source>
        <dbReference type="Proteomes" id="UP001149813"/>
    </source>
</evidence>
<feature type="region of interest" description="Disordered" evidence="8">
    <location>
        <begin position="118"/>
        <end position="149"/>
    </location>
</feature>
<evidence type="ECO:0000256" key="1">
    <source>
        <dbReference type="ARBA" id="ARBA00004141"/>
    </source>
</evidence>
<dbReference type="PANTHER" id="PTHR45618">
    <property type="entry name" value="MITOCHONDRIAL DICARBOXYLATE CARRIER-RELATED"/>
    <property type="match status" value="1"/>
</dbReference>
<dbReference type="InterPro" id="IPR023395">
    <property type="entry name" value="MCP_dom_sf"/>
</dbReference>
<comment type="caution">
    <text evidence="10">The sequence shown here is derived from an EMBL/GenBank/DDBJ whole genome shotgun (WGS) entry which is preliminary data.</text>
</comment>
<feature type="compositionally biased region" description="Acidic residues" evidence="8">
    <location>
        <begin position="128"/>
        <end position="149"/>
    </location>
</feature>
<dbReference type="Gene3D" id="1.50.40.10">
    <property type="entry name" value="Mitochondrial carrier domain"/>
    <property type="match status" value="1"/>
</dbReference>
<dbReference type="AlphaFoldDB" id="A0A9W8CR93"/>
<keyword evidence="7 9" id="KW-0472">Membrane</keyword>